<protein>
    <submittedName>
        <fullName evidence="2">DUF1768 domain-containing protein</fullName>
    </submittedName>
</protein>
<accession>A0AC35UBD8</accession>
<sequence length="120" mass="14142">MIFNDKESASNILFEIVPRELKKLGRKVVDFDQSIWNEKSFLYMKMGLKAKFSQNRTLQRILLATEDATIVECAPNKLTWDIGYGMKDPKRFDRMKWKGQNLLGKALMEVRQELRRKDAK</sequence>
<proteinExistence type="predicted"/>
<dbReference type="Proteomes" id="UP000095286">
    <property type="component" value="Unplaced"/>
</dbReference>
<dbReference type="WBParaSite" id="RSKR_0000986025.1">
    <property type="protein sequence ID" value="RSKR_0000986025.1"/>
    <property type="gene ID" value="RSKR_0000986025"/>
</dbReference>
<evidence type="ECO:0000313" key="1">
    <source>
        <dbReference type="Proteomes" id="UP000095286"/>
    </source>
</evidence>
<name>A0AC35UBD8_9BILA</name>
<evidence type="ECO:0000313" key="2">
    <source>
        <dbReference type="WBParaSite" id="RSKR_0000986025.1"/>
    </source>
</evidence>
<reference evidence="2" key="1">
    <citation type="submission" date="2016-11" db="UniProtKB">
        <authorList>
            <consortium name="WormBaseParasite"/>
        </authorList>
    </citation>
    <scope>IDENTIFICATION</scope>
    <source>
        <strain evidence="2">KR3021</strain>
    </source>
</reference>
<organism evidence="1 2">
    <name type="scientific">Rhabditophanes sp. KR3021</name>
    <dbReference type="NCBI Taxonomy" id="114890"/>
    <lineage>
        <taxon>Eukaryota</taxon>
        <taxon>Metazoa</taxon>
        <taxon>Ecdysozoa</taxon>
        <taxon>Nematoda</taxon>
        <taxon>Chromadorea</taxon>
        <taxon>Rhabditida</taxon>
        <taxon>Tylenchina</taxon>
        <taxon>Panagrolaimomorpha</taxon>
        <taxon>Strongyloidoidea</taxon>
        <taxon>Alloionematidae</taxon>
        <taxon>Rhabditophanes</taxon>
    </lineage>
</organism>